<dbReference type="Proteomes" id="UP001208938">
    <property type="component" value="Unassembled WGS sequence"/>
</dbReference>
<evidence type="ECO:0008006" key="3">
    <source>
        <dbReference type="Google" id="ProtNLM"/>
    </source>
</evidence>
<keyword evidence="2" id="KW-1185">Reference proteome</keyword>
<proteinExistence type="predicted"/>
<name>A0ABT3H5M4_9RHOB</name>
<dbReference type="InterPro" id="IPR036953">
    <property type="entry name" value="GreA/GreB_C_sf"/>
</dbReference>
<gene>
    <name evidence="1" type="ORF">OKW52_23065</name>
</gene>
<dbReference type="RefSeq" id="WP_264507942.1">
    <property type="nucleotide sequence ID" value="NZ_JAPDFL010000002.1"/>
</dbReference>
<evidence type="ECO:0000313" key="2">
    <source>
        <dbReference type="Proteomes" id="UP001208938"/>
    </source>
</evidence>
<protein>
    <recommendedName>
        <fullName evidence="3">Regulator of nucleoside diphosphate kinase</fullName>
    </recommendedName>
</protein>
<reference evidence="1 2" key="1">
    <citation type="submission" date="2022-10" db="EMBL/GenBank/DDBJ databases">
        <title>Pararhodobacter sp. nov., isolated from marine algae.</title>
        <authorList>
            <person name="Choi B.J."/>
            <person name="Kim J.M."/>
            <person name="Lee J.K."/>
            <person name="Choi D.G."/>
            <person name="Jeon C.O."/>
        </authorList>
    </citation>
    <scope>NUCLEOTIDE SEQUENCE [LARGE SCALE GENOMIC DNA]</scope>
    <source>
        <strain evidence="1 2">ZQ420</strain>
    </source>
</reference>
<dbReference type="Gene3D" id="3.10.50.30">
    <property type="entry name" value="Transcription elongation factor, GreA/GreB, C-terminal domain"/>
    <property type="match status" value="1"/>
</dbReference>
<accession>A0ABT3H5M4</accession>
<organism evidence="1 2">
    <name type="scientific">Pararhodobacter zhoushanensis</name>
    <dbReference type="NCBI Taxonomy" id="2479545"/>
    <lineage>
        <taxon>Bacteria</taxon>
        <taxon>Pseudomonadati</taxon>
        <taxon>Pseudomonadota</taxon>
        <taxon>Alphaproteobacteria</taxon>
        <taxon>Rhodobacterales</taxon>
        <taxon>Paracoccaceae</taxon>
        <taxon>Pararhodobacter</taxon>
    </lineage>
</organism>
<comment type="caution">
    <text evidence="1">The sequence shown here is derived from an EMBL/GenBank/DDBJ whole genome shotgun (WGS) entry which is preliminary data.</text>
</comment>
<sequence>MATFRRQTLAPASAVFSKTDYAALQDHAMGCLLSRADRRALAGHIQRADRIGTGVDILVARLLSQKLLYASFVDDAQIAADVAISGSRLRYALADQAAQTGQLCHDEATAPEDLCVASPLGATLIGMKAGSTAPLFAPDGTFCRLRLLSLETRAA</sequence>
<dbReference type="EMBL" id="JAPDFL010000002">
    <property type="protein sequence ID" value="MCW1935058.1"/>
    <property type="molecule type" value="Genomic_DNA"/>
</dbReference>
<evidence type="ECO:0000313" key="1">
    <source>
        <dbReference type="EMBL" id="MCW1935058.1"/>
    </source>
</evidence>